<dbReference type="AlphaFoldDB" id="A0A346RAL2"/>
<evidence type="ECO:0000313" key="1">
    <source>
        <dbReference type="EMBL" id="AXS59212.1"/>
    </source>
</evidence>
<protein>
    <submittedName>
        <fullName evidence="1">Isolectin 2a</fullName>
    </submittedName>
</protein>
<dbReference type="InterPro" id="IPR009960">
    <property type="entry name" value="Fruit_body_lectin_fun"/>
</dbReference>
<dbReference type="InterPro" id="IPR015926">
    <property type="entry name" value="Cytolysin/lectin"/>
</dbReference>
<sequence length="144" mass="16139">MSYKINTRIFETKPSDYFILVEKGVWNFANGGTWTVCEEQHLLKMGGSGTSGTLRFEKAGGGVYFTVALGVHNYKPWVDVLVDQLSEDTCVYIHPLFYKEGTAEAGVREQQLTKVQKKDKQGISVTAEVVKSGDHEYWVDIIIA</sequence>
<organism evidence="1">
    <name type="scientific">Hericium erinaceus</name>
    <name type="common">Lion's mane mushroom</name>
    <name type="synonym">Hydnum erinaceus</name>
    <dbReference type="NCBI Taxonomy" id="91752"/>
    <lineage>
        <taxon>Eukaryota</taxon>
        <taxon>Fungi</taxon>
        <taxon>Dikarya</taxon>
        <taxon>Basidiomycota</taxon>
        <taxon>Agaricomycotina</taxon>
        <taxon>Agaricomycetes</taxon>
        <taxon>Russulales</taxon>
        <taxon>Hericiaceae</taxon>
        <taxon>Hericium</taxon>
    </lineage>
</organism>
<dbReference type="SUPFAM" id="SSF63724">
    <property type="entry name" value="Cytolysin/lectin"/>
    <property type="match status" value="1"/>
</dbReference>
<name>A0A346RAL2_HERER</name>
<dbReference type="Gene3D" id="2.60.270.20">
    <property type="entry name" value="Cytolysin/lectin"/>
    <property type="match status" value="1"/>
</dbReference>
<reference evidence="1" key="1">
    <citation type="journal article" date="2018" name="Int. J. Biol. Macromol.">
        <title>Hericium erinaceus isolectins recognize mucin-type O-glycans as tumor-associated carbohydrate antigens on the surface of K562 human leukemia cells.</title>
        <authorList>
            <person name="Kim S."/>
        </authorList>
    </citation>
    <scope>NUCLEOTIDE SEQUENCE</scope>
</reference>
<dbReference type="EMBL" id="MH249772">
    <property type="protein sequence ID" value="AXS59212.1"/>
    <property type="molecule type" value="mRNA"/>
</dbReference>
<dbReference type="Pfam" id="PF07367">
    <property type="entry name" value="FB_lectin"/>
    <property type="match status" value="1"/>
</dbReference>
<accession>A0A346RAL2</accession>
<proteinExistence type="evidence at transcript level"/>